<name>A0ABY6JR15_9GAMM</name>
<dbReference type="NCBIfam" id="TIGR04474">
    <property type="entry name" value="tcm_partner"/>
    <property type="match status" value="1"/>
</dbReference>
<sequence>MGKPRQTLWKLDEHSEGKHLVLKSYLDAWFPILSKYNKRLLFIDGFSGPGEYLNGHKGSPLIALEAALLHTHKDVRNQEIIFCFVEDDESRLQHLKDLVAEKYPVLPTKFSIYYANSKFDEAIDELLTLIEEQNSRLAPCFAMVDPFGVSDTPMSILNRLLKNSKSEIYISVMYENINRFLRSKEFEPHLDRLFGSDEWRKAQELNDRKKRKEYLYDLYKKKLKESGASNAIHFDLNKGDRHVYSIFFATGSWMGTDKMKQAIWKIAPEGDFVYRGGAGNELDLSVPNFQPLIQAISDEFSGQWVTTKVIESFVGSDKTIFHSSQYKKNALRPLEERGQLVIHPDDVSKRARRFTYKDNIRFKIS</sequence>
<organism evidence="1 2">
    <name type="scientific">Halomonas qaidamensis</name>
    <dbReference type="NCBI Taxonomy" id="2866211"/>
    <lineage>
        <taxon>Bacteria</taxon>
        <taxon>Pseudomonadati</taxon>
        <taxon>Pseudomonadota</taxon>
        <taxon>Gammaproteobacteria</taxon>
        <taxon>Oceanospirillales</taxon>
        <taxon>Halomonadaceae</taxon>
        <taxon>Halomonas</taxon>
    </lineage>
</organism>
<dbReference type="RefSeq" id="WP_264429580.1">
    <property type="nucleotide sequence ID" value="NZ_CP080627.1"/>
</dbReference>
<protein>
    <submittedName>
        <fullName evidence="1">Three-Cys-motif partner protein TcmP</fullName>
    </submittedName>
</protein>
<dbReference type="Proteomes" id="UP001163082">
    <property type="component" value="Chromosome"/>
</dbReference>
<evidence type="ECO:0000313" key="1">
    <source>
        <dbReference type="EMBL" id="UYV18979.1"/>
    </source>
</evidence>
<keyword evidence="2" id="KW-1185">Reference proteome</keyword>
<evidence type="ECO:0000313" key="2">
    <source>
        <dbReference type="Proteomes" id="UP001163082"/>
    </source>
</evidence>
<dbReference type="EMBL" id="CP080627">
    <property type="protein sequence ID" value="UYV18979.1"/>
    <property type="molecule type" value="Genomic_DNA"/>
</dbReference>
<proteinExistence type="predicted"/>
<dbReference type="InterPro" id="IPR031009">
    <property type="entry name" value="Tcm_partner"/>
</dbReference>
<reference evidence="1 2" key="1">
    <citation type="journal article" date="2022" name="Antonie Van Leeuwenhoek">
        <title>Whole genome sequencing of the halophilic Halomonas qaidamensis XH36, a novel species strain with high ectoine production.</title>
        <authorList>
            <person name="Zhang T."/>
            <person name="Cui T."/>
            <person name="Cao Y."/>
            <person name="Li Y."/>
            <person name="Li F."/>
            <person name="Zhu D."/>
            <person name="Xing J."/>
        </authorList>
    </citation>
    <scope>NUCLEOTIDE SEQUENCE [LARGE SCALE GENOMIC DNA]</scope>
    <source>
        <strain evidence="1 2">XH36</strain>
    </source>
</reference>
<accession>A0ABY6JR15</accession>
<gene>
    <name evidence="1" type="ORF">K1Y77_16285</name>
</gene>